<protein>
    <submittedName>
        <fullName evidence="1 2">Retrotransposon protein, putative, Ty1-copia subclass</fullName>
    </submittedName>
</protein>
<dbReference type="VEuPathDB" id="VectorBase:ASIC015553"/>
<reference evidence="1 3" key="1">
    <citation type="journal article" date="2014" name="BMC Genomics">
        <title>Genome sequence of Anopheles sinensis provides insight into genetics basis of mosquito competence for malaria parasites.</title>
        <authorList>
            <person name="Zhou D."/>
            <person name="Zhang D."/>
            <person name="Ding G."/>
            <person name="Shi L."/>
            <person name="Hou Q."/>
            <person name="Ye Y."/>
            <person name="Xu Y."/>
            <person name="Zhou H."/>
            <person name="Xiong C."/>
            <person name="Li S."/>
            <person name="Yu J."/>
            <person name="Hong S."/>
            <person name="Yu X."/>
            <person name="Zou P."/>
            <person name="Chen C."/>
            <person name="Chang X."/>
            <person name="Wang W."/>
            <person name="Lv Y."/>
            <person name="Sun Y."/>
            <person name="Ma L."/>
            <person name="Shen B."/>
            <person name="Zhu C."/>
        </authorList>
    </citation>
    <scope>NUCLEOTIDE SEQUENCE [LARGE SCALE GENOMIC DNA]</scope>
</reference>
<evidence type="ECO:0000313" key="3">
    <source>
        <dbReference type="Proteomes" id="UP000030765"/>
    </source>
</evidence>
<dbReference type="EMBL" id="KE525331">
    <property type="protein sequence ID" value="KFB47585.1"/>
    <property type="molecule type" value="Genomic_DNA"/>
</dbReference>
<reference evidence="2" key="2">
    <citation type="submission" date="2020-05" db="UniProtKB">
        <authorList>
            <consortium name="EnsemblMetazoa"/>
        </authorList>
    </citation>
    <scope>IDENTIFICATION</scope>
</reference>
<accession>A0A084WBJ1</accession>
<sequence>MNCTIIGGGGAIGGTLTGSNAIAGYGTGPTVTSIGNSTNSIVNSGQMVALNVNMGGNQRAGPSGMSLVEPSVVSGNVSGGARLPMVNRDLHH</sequence>
<gene>
    <name evidence="1" type="ORF">ZHAS_00015553</name>
</gene>
<dbReference type="EMBL" id="ATLV01022359">
    <property type="status" value="NOT_ANNOTATED_CDS"/>
    <property type="molecule type" value="Genomic_DNA"/>
</dbReference>
<evidence type="ECO:0000313" key="2">
    <source>
        <dbReference type="EnsemblMetazoa" id="ASIC015553-PA"/>
    </source>
</evidence>
<name>A0A084WBJ1_ANOSI</name>
<dbReference type="AlphaFoldDB" id="A0A084WBJ1"/>
<organism evidence="1">
    <name type="scientific">Anopheles sinensis</name>
    <name type="common">Mosquito</name>
    <dbReference type="NCBI Taxonomy" id="74873"/>
    <lineage>
        <taxon>Eukaryota</taxon>
        <taxon>Metazoa</taxon>
        <taxon>Ecdysozoa</taxon>
        <taxon>Arthropoda</taxon>
        <taxon>Hexapoda</taxon>
        <taxon>Insecta</taxon>
        <taxon>Pterygota</taxon>
        <taxon>Neoptera</taxon>
        <taxon>Endopterygota</taxon>
        <taxon>Diptera</taxon>
        <taxon>Nematocera</taxon>
        <taxon>Culicoidea</taxon>
        <taxon>Culicidae</taxon>
        <taxon>Anophelinae</taxon>
        <taxon>Anopheles</taxon>
    </lineage>
</organism>
<dbReference type="Proteomes" id="UP000030765">
    <property type="component" value="Unassembled WGS sequence"/>
</dbReference>
<proteinExistence type="predicted"/>
<dbReference type="EnsemblMetazoa" id="ASIC015553-RA">
    <property type="protein sequence ID" value="ASIC015553-PA"/>
    <property type="gene ID" value="ASIC015553"/>
</dbReference>
<evidence type="ECO:0000313" key="1">
    <source>
        <dbReference type="EMBL" id="KFB47585.1"/>
    </source>
</evidence>
<keyword evidence="3" id="KW-1185">Reference proteome</keyword>